<gene>
    <name evidence="1" type="ORF">RUM4293_04733</name>
</gene>
<sequence length="220" mass="24211">MHHFDEIFVMAANRHGGPDALNEKLSKPKSLAELAEMPEDRWLSIITKTIFQAGFNWKVIENKWDGFEIAFDGFDVGRCALMDDEKFDALLQDTSIVRNGTKIATVRDNAAFLLELRNEGGAGQVLGGWPSEDYVGLLAMLAKRGSRLGGASAQYAMRFAGRDSFILSQDVTARLIAEGVVDKPATSKKAMAAVQEAFNTWMDQSGRSMTEISRVLAMSL</sequence>
<dbReference type="SUPFAM" id="SSF48150">
    <property type="entry name" value="DNA-glycosylase"/>
    <property type="match status" value="1"/>
</dbReference>
<dbReference type="PANTHER" id="PTHR30037">
    <property type="entry name" value="DNA-3-METHYLADENINE GLYCOSYLASE 1"/>
    <property type="match status" value="1"/>
</dbReference>
<protein>
    <submittedName>
        <fullName evidence="1">3-methyl-adenine DNA glycosylase I</fullName>
    </submittedName>
</protein>
<accession>A0A0P1EUS0</accession>
<dbReference type="AlphaFoldDB" id="A0A0P1EUS0"/>
<dbReference type="PANTHER" id="PTHR30037:SF3">
    <property type="entry name" value="BLR0857 PROTEIN"/>
    <property type="match status" value="1"/>
</dbReference>
<reference evidence="2" key="1">
    <citation type="submission" date="2015-09" db="EMBL/GenBank/DDBJ databases">
        <authorList>
            <person name="Rodrigo-Torres L."/>
            <person name="Arahal D.R."/>
        </authorList>
    </citation>
    <scope>NUCLEOTIDE SEQUENCE [LARGE SCALE GENOMIC DNA]</scope>
    <source>
        <strain evidence="2">CECT 4293</strain>
    </source>
</reference>
<dbReference type="InterPro" id="IPR011257">
    <property type="entry name" value="DNA_glycosylase"/>
</dbReference>
<organism evidence="1 2">
    <name type="scientific">Ruegeria atlantica</name>
    <dbReference type="NCBI Taxonomy" id="81569"/>
    <lineage>
        <taxon>Bacteria</taxon>
        <taxon>Pseudomonadati</taxon>
        <taxon>Pseudomonadota</taxon>
        <taxon>Alphaproteobacteria</taxon>
        <taxon>Rhodobacterales</taxon>
        <taxon>Roseobacteraceae</taxon>
        <taxon>Ruegeria</taxon>
    </lineage>
</organism>
<dbReference type="RefSeq" id="WP_058275678.1">
    <property type="nucleotide sequence ID" value="NZ_CYPS01000067.1"/>
</dbReference>
<evidence type="ECO:0000313" key="2">
    <source>
        <dbReference type="Proteomes" id="UP000050786"/>
    </source>
</evidence>
<proteinExistence type="predicted"/>
<dbReference type="GO" id="GO:0006284">
    <property type="term" value="P:base-excision repair"/>
    <property type="evidence" value="ECO:0007669"/>
    <property type="project" value="InterPro"/>
</dbReference>
<dbReference type="Proteomes" id="UP000050786">
    <property type="component" value="Unassembled WGS sequence"/>
</dbReference>
<name>A0A0P1EUS0_9RHOB</name>
<dbReference type="InterPro" id="IPR005019">
    <property type="entry name" value="Adenine_glyco"/>
</dbReference>
<dbReference type="GO" id="GO:0008725">
    <property type="term" value="F:DNA-3-methyladenine glycosylase activity"/>
    <property type="evidence" value="ECO:0007669"/>
    <property type="project" value="InterPro"/>
</dbReference>
<keyword evidence="2" id="KW-1185">Reference proteome</keyword>
<evidence type="ECO:0000313" key="1">
    <source>
        <dbReference type="EMBL" id="CUH45816.1"/>
    </source>
</evidence>
<dbReference type="Pfam" id="PF03352">
    <property type="entry name" value="Adenine_glyco"/>
    <property type="match status" value="1"/>
</dbReference>
<dbReference type="EMBL" id="CYPS01000067">
    <property type="protein sequence ID" value="CUH45816.1"/>
    <property type="molecule type" value="Genomic_DNA"/>
</dbReference>
<dbReference type="InterPro" id="IPR052891">
    <property type="entry name" value="DNA-3mA_glycosylase"/>
</dbReference>
<dbReference type="Gene3D" id="1.10.340.30">
    <property type="entry name" value="Hypothetical protein, domain 2"/>
    <property type="match status" value="1"/>
</dbReference>